<dbReference type="RefSeq" id="WP_116624983.1">
    <property type="nucleotide sequence ID" value="NZ_QURN01000013.1"/>
</dbReference>
<comment type="caution">
    <text evidence="2">The sequence shown here is derived from an EMBL/GenBank/DDBJ whole genome shotgun (WGS) entry which is preliminary data.</text>
</comment>
<dbReference type="NCBIfam" id="TIGR02444">
    <property type="entry name" value="TIGR02444 family protein"/>
    <property type="match status" value="1"/>
</dbReference>
<sequence>MSQEESNLWNFMVEFYARPGVANACLQLQEKYKVDVPLFLAVLRAVAEGRAVSSDQIRALDVQCANWRETVIQPLRSVRTAMKAQSQLTDKMGAWELRENIKAIELRAEQLEIHRLERLIAELSLAESPAISQNMYLAARLLLETNGSIFAESLPTEANWIIDSLASSLDCARR</sequence>
<feature type="coiled-coil region" evidence="1">
    <location>
        <begin position="94"/>
        <end position="126"/>
    </location>
</feature>
<evidence type="ECO:0000313" key="3">
    <source>
        <dbReference type="Proteomes" id="UP000262379"/>
    </source>
</evidence>
<evidence type="ECO:0000256" key="1">
    <source>
        <dbReference type="SAM" id="Coils"/>
    </source>
</evidence>
<reference evidence="3" key="1">
    <citation type="submission" date="2018-08" db="EMBL/GenBank/DDBJ databases">
        <authorList>
            <person name="Im W.T."/>
        </authorList>
    </citation>
    <scope>NUCLEOTIDE SEQUENCE [LARGE SCALE GENOMIC DNA]</scope>
    <source>
        <strain evidence="3">LA-28</strain>
    </source>
</reference>
<keyword evidence="1" id="KW-0175">Coiled coil</keyword>
<dbReference type="AlphaFoldDB" id="A0A371X9J2"/>
<name>A0A371X9J2_9HYPH</name>
<evidence type="ECO:0000313" key="2">
    <source>
        <dbReference type="EMBL" id="RFC65876.1"/>
    </source>
</evidence>
<dbReference type="Proteomes" id="UP000262379">
    <property type="component" value="Unassembled WGS sequence"/>
</dbReference>
<protein>
    <submittedName>
        <fullName evidence="2">TIGR02444 family protein</fullName>
    </submittedName>
</protein>
<dbReference type="EMBL" id="QURN01000013">
    <property type="protein sequence ID" value="RFC65876.1"/>
    <property type="molecule type" value="Genomic_DNA"/>
</dbReference>
<dbReference type="Pfam" id="PF09523">
    <property type="entry name" value="DUF2390"/>
    <property type="match status" value="1"/>
</dbReference>
<dbReference type="InterPro" id="IPR012659">
    <property type="entry name" value="CHP02444"/>
</dbReference>
<gene>
    <name evidence="2" type="ORF">DY251_16370</name>
</gene>
<proteinExistence type="predicted"/>
<keyword evidence="3" id="KW-1185">Reference proteome</keyword>
<organism evidence="2 3">
    <name type="scientific">Mesorhizobium denitrificans</name>
    <dbReference type="NCBI Taxonomy" id="2294114"/>
    <lineage>
        <taxon>Bacteria</taxon>
        <taxon>Pseudomonadati</taxon>
        <taxon>Pseudomonadota</taxon>
        <taxon>Alphaproteobacteria</taxon>
        <taxon>Hyphomicrobiales</taxon>
        <taxon>Phyllobacteriaceae</taxon>
        <taxon>Mesorhizobium</taxon>
    </lineage>
</organism>
<accession>A0A371X9J2</accession>